<gene>
    <name evidence="2" type="ORF">C1H46_024659</name>
</gene>
<dbReference type="AlphaFoldDB" id="A0A540LTI0"/>
<feature type="region of interest" description="Disordered" evidence="1">
    <location>
        <begin position="1"/>
        <end position="23"/>
    </location>
</feature>
<evidence type="ECO:0000313" key="2">
    <source>
        <dbReference type="EMBL" id="TQD89767.1"/>
    </source>
</evidence>
<sequence>MIEDDCADNGISMPPSPMRRSPRTISKPRIRIWFDSKVLEFGDSVGLRFFFI</sequence>
<proteinExistence type="predicted"/>
<name>A0A540LTI0_MALBA</name>
<dbReference type="EMBL" id="VIEB01000470">
    <property type="protein sequence ID" value="TQD89767.1"/>
    <property type="molecule type" value="Genomic_DNA"/>
</dbReference>
<keyword evidence="3" id="KW-1185">Reference proteome</keyword>
<comment type="caution">
    <text evidence="2">The sequence shown here is derived from an EMBL/GenBank/DDBJ whole genome shotgun (WGS) entry which is preliminary data.</text>
</comment>
<evidence type="ECO:0000313" key="3">
    <source>
        <dbReference type="Proteomes" id="UP000315295"/>
    </source>
</evidence>
<organism evidence="2 3">
    <name type="scientific">Malus baccata</name>
    <name type="common">Siberian crab apple</name>
    <name type="synonym">Pyrus baccata</name>
    <dbReference type="NCBI Taxonomy" id="106549"/>
    <lineage>
        <taxon>Eukaryota</taxon>
        <taxon>Viridiplantae</taxon>
        <taxon>Streptophyta</taxon>
        <taxon>Embryophyta</taxon>
        <taxon>Tracheophyta</taxon>
        <taxon>Spermatophyta</taxon>
        <taxon>Magnoliopsida</taxon>
        <taxon>eudicotyledons</taxon>
        <taxon>Gunneridae</taxon>
        <taxon>Pentapetalae</taxon>
        <taxon>rosids</taxon>
        <taxon>fabids</taxon>
        <taxon>Rosales</taxon>
        <taxon>Rosaceae</taxon>
        <taxon>Amygdaloideae</taxon>
        <taxon>Maleae</taxon>
        <taxon>Malus</taxon>
    </lineage>
</organism>
<reference evidence="2 3" key="1">
    <citation type="journal article" date="2019" name="G3 (Bethesda)">
        <title>Sequencing of a Wild Apple (Malus baccata) Genome Unravels the Differences Between Cultivated and Wild Apple Species Regarding Disease Resistance and Cold Tolerance.</title>
        <authorList>
            <person name="Chen X."/>
        </authorList>
    </citation>
    <scope>NUCLEOTIDE SEQUENCE [LARGE SCALE GENOMIC DNA]</scope>
    <source>
        <strain evidence="3">cv. Shandingzi</strain>
        <tissue evidence="2">Leaves</tissue>
    </source>
</reference>
<protein>
    <submittedName>
        <fullName evidence="2">Uncharacterized protein</fullName>
    </submittedName>
</protein>
<accession>A0A540LTI0</accession>
<evidence type="ECO:0000256" key="1">
    <source>
        <dbReference type="SAM" id="MobiDB-lite"/>
    </source>
</evidence>
<dbReference type="Proteomes" id="UP000315295">
    <property type="component" value="Unassembled WGS sequence"/>
</dbReference>